<protein>
    <submittedName>
        <fullName evidence="2">Methyltransferase type 11</fullName>
    </submittedName>
</protein>
<sequence length="206" mass="22656">MGFYERHVGPRLVSCVCGAADIRAEREKIVPAAEGVVLEIGIGPGLNLPLYDPARVTRVIGVDPHAAFLKLGRSRREAARVPVEIRQEAAEAIQLPSRSVDTAIVTFTLCSVQDAAQCLSEIRRLLRPEGRLLFLEHGLSGDAAVVRWQNRLNPLWRPLAVGCNLNRPVLGSLRAAGFAIEEVEEYYLPRTPKPFAHLSRGKARPL</sequence>
<proteinExistence type="predicted"/>
<keyword evidence="2" id="KW-0808">Transferase</keyword>
<evidence type="ECO:0000313" key="2">
    <source>
        <dbReference type="EMBL" id="SOR32417.1"/>
    </source>
</evidence>
<dbReference type="Proteomes" id="UP000233769">
    <property type="component" value="Chromosome tk0001"/>
</dbReference>
<accession>A0A2N9AYL8</accession>
<keyword evidence="2" id="KW-0489">Methyltransferase</keyword>
<dbReference type="Pfam" id="PF08241">
    <property type="entry name" value="Methyltransf_11"/>
    <property type="match status" value="1"/>
</dbReference>
<dbReference type="AlphaFoldDB" id="A0A2N9AYL8"/>
<organism evidence="2 3">
    <name type="scientific">Methylorubrum extorquens</name>
    <name type="common">Methylobacterium dichloromethanicum</name>
    <name type="synonym">Methylobacterium extorquens</name>
    <dbReference type="NCBI Taxonomy" id="408"/>
    <lineage>
        <taxon>Bacteria</taxon>
        <taxon>Pseudomonadati</taxon>
        <taxon>Pseudomonadota</taxon>
        <taxon>Alphaproteobacteria</taxon>
        <taxon>Hyphomicrobiales</taxon>
        <taxon>Methylobacteriaceae</taxon>
        <taxon>Methylorubrum</taxon>
    </lineage>
</organism>
<dbReference type="PANTHER" id="PTHR45036">
    <property type="entry name" value="METHYLTRANSFERASE LIKE 7B"/>
    <property type="match status" value="1"/>
</dbReference>
<dbReference type="EMBL" id="LT962688">
    <property type="protein sequence ID" value="SOR32417.1"/>
    <property type="molecule type" value="Genomic_DNA"/>
</dbReference>
<evidence type="ECO:0000313" key="3">
    <source>
        <dbReference type="Proteomes" id="UP000233769"/>
    </source>
</evidence>
<dbReference type="InterPro" id="IPR013216">
    <property type="entry name" value="Methyltransf_11"/>
</dbReference>
<dbReference type="Gene3D" id="3.40.50.150">
    <property type="entry name" value="Vaccinia Virus protein VP39"/>
    <property type="match status" value="1"/>
</dbReference>
<dbReference type="PANTHER" id="PTHR45036:SF1">
    <property type="entry name" value="METHYLTRANSFERASE LIKE 7A"/>
    <property type="match status" value="1"/>
</dbReference>
<dbReference type="SUPFAM" id="SSF53335">
    <property type="entry name" value="S-adenosyl-L-methionine-dependent methyltransferases"/>
    <property type="match status" value="1"/>
</dbReference>
<name>A0A2N9AYL8_METEX</name>
<dbReference type="InterPro" id="IPR029063">
    <property type="entry name" value="SAM-dependent_MTases_sf"/>
</dbReference>
<dbReference type="GO" id="GO:0032259">
    <property type="term" value="P:methylation"/>
    <property type="evidence" value="ECO:0007669"/>
    <property type="project" value="UniProtKB-KW"/>
</dbReference>
<reference evidence="3" key="1">
    <citation type="submission" date="2017-10" db="EMBL/GenBank/DDBJ databases">
        <authorList>
            <person name="Regsiter A."/>
            <person name="William W."/>
        </authorList>
    </citation>
    <scope>NUCLEOTIDE SEQUENCE [LARGE SCALE GENOMIC DNA]</scope>
</reference>
<dbReference type="InterPro" id="IPR052356">
    <property type="entry name" value="Thiol_S-MT"/>
</dbReference>
<dbReference type="CDD" id="cd02440">
    <property type="entry name" value="AdoMet_MTases"/>
    <property type="match status" value="1"/>
</dbReference>
<evidence type="ECO:0000259" key="1">
    <source>
        <dbReference type="Pfam" id="PF08241"/>
    </source>
</evidence>
<dbReference type="GO" id="GO:0008757">
    <property type="term" value="F:S-adenosylmethionine-dependent methyltransferase activity"/>
    <property type="evidence" value="ECO:0007669"/>
    <property type="project" value="InterPro"/>
</dbReference>
<gene>
    <name evidence="2" type="ORF">TK0001_5858</name>
</gene>
<feature type="domain" description="Methyltransferase type 11" evidence="1">
    <location>
        <begin position="38"/>
        <end position="134"/>
    </location>
</feature>